<feature type="signal peptide" evidence="1">
    <location>
        <begin position="1"/>
        <end position="22"/>
    </location>
</feature>
<dbReference type="AlphaFoldDB" id="A0A9X6LRR4"/>
<reference evidence="3 4" key="1">
    <citation type="submission" date="2016-10" db="EMBL/GenBank/DDBJ databases">
        <title>Comparative genomics of Bacillus thuringiensis reveals a path to pathogens against multiple invertebrate hosts.</title>
        <authorList>
            <person name="Zheng J."/>
            <person name="Gao Q."/>
            <person name="Liu H."/>
            <person name="Peng D."/>
            <person name="Ruan L."/>
            <person name="Sun M."/>
        </authorList>
    </citation>
    <scope>NUCLEOTIDE SEQUENCE [LARGE SCALE GENOMIC DNA]</scope>
    <source>
        <strain evidence="3">BGSC 4AU1</strain>
    </source>
</reference>
<name>A0A9X6LRR4_BACUH</name>
<dbReference type="RefSeq" id="WP_088114807.1">
    <property type="nucleotide sequence ID" value="NZ_MOOK01000123.1"/>
</dbReference>
<dbReference type="Proteomes" id="UP000194816">
    <property type="component" value="Unassembled WGS sequence"/>
</dbReference>
<comment type="caution">
    <text evidence="3">The sequence shown here is derived from an EMBL/GenBank/DDBJ whole genome shotgun (WGS) entry which is preliminary data.</text>
</comment>
<accession>A0A9X6LRR4</accession>
<evidence type="ECO:0000313" key="3">
    <source>
        <dbReference type="EMBL" id="OUB50548.1"/>
    </source>
</evidence>
<proteinExistence type="predicted"/>
<evidence type="ECO:0000259" key="2">
    <source>
        <dbReference type="Pfam" id="PF14729"/>
    </source>
</evidence>
<dbReference type="EMBL" id="MOOK01000123">
    <property type="protein sequence ID" value="OUB50548.1"/>
    <property type="molecule type" value="Genomic_DNA"/>
</dbReference>
<sequence length="113" mass="12846">MRRVLGCMVISAVALMSGCSNTYDKEIDKIISLESVKIKDAKKDIDKVERDKTCIKVYEDGRLIELNYKIRKGDSVSAYYKNIKGNYKWVVDSVAKATVNLEGKPVYQENNCE</sequence>
<dbReference type="InterPro" id="IPR028075">
    <property type="entry name" value="DUF4467"/>
</dbReference>
<organism evidence="3 4">
    <name type="scientific">Bacillus thuringiensis subsp. higo</name>
    <dbReference type="NCBI Taxonomy" id="132266"/>
    <lineage>
        <taxon>Bacteria</taxon>
        <taxon>Bacillati</taxon>
        <taxon>Bacillota</taxon>
        <taxon>Bacilli</taxon>
        <taxon>Bacillales</taxon>
        <taxon>Bacillaceae</taxon>
        <taxon>Bacillus</taxon>
        <taxon>Bacillus cereus group</taxon>
    </lineage>
</organism>
<dbReference type="Pfam" id="PF14729">
    <property type="entry name" value="DUF4467"/>
    <property type="match status" value="1"/>
</dbReference>
<dbReference type="Gene3D" id="3.10.450.560">
    <property type="match status" value="1"/>
</dbReference>
<gene>
    <name evidence="3" type="ORF">BK716_14965</name>
</gene>
<protein>
    <recommendedName>
        <fullName evidence="2">DUF4467 domain-containing protein</fullName>
    </recommendedName>
</protein>
<evidence type="ECO:0000256" key="1">
    <source>
        <dbReference type="SAM" id="SignalP"/>
    </source>
</evidence>
<feature type="chain" id="PRO_5040854790" description="DUF4467 domain-containing protein" evidence="1">
    <location>
        <begin position="23"/>
        <end position="113"/>
    </location>
</feature>
<keyword evidence="1" id="KW-0732">Signal</keyword>
<feature type="domain" description="DUF4467" evidence="2">
    <location>
        <begin position="23"/>
        <end position="82"/>
    </location>
</feature>
<evidence type="ECO:0000313" key="4">
    <source>
        <dbReference type="Proteomes" id="UP000194816"/>
    </source>
</evidence>
<dbReference type="PROSITE" id="PS51257">
    <property type="entry name" value="PROKAR_LIPOPROTEIN"/>
    <property type="match status" value="1"/>
</dbReference>